<dbReference type="AlphaFoldDB" id="A0AAE1FNN8"/>
<feature type="compositionally biased region" description="Basic and acidic residues" evidence="1">
    <location>
        <begin position="1"/>
        <end position="17"/>
    </location>
</feature>
<reference evidence="2" key="1">
    <citation type="submission" date="2023-10" db="EMBL/GenBank/DDBJ databases">
        <title>Genome assemblies of two species of porcelain crab, Petrolisthes cinctipes and Petrolisthes manimaculis (Anomura: Porcellanidae).</title>
        <authorList>
            <person name="Angst P."/>
        </authorList>
    </citation>
    <scope>NUCLEOTIDE SEQUENCE</scope>
    <source>
        <strain evidence="2">PB745_01</strain>
        <tissue evidence="2">Gill</tissue>
    </source>
</reference>
<name>A0AAE1FNN8_PETCI</name>
<dbReference type="EMBL" id="JAWQEG010001656">
    <property type="protein sequence ID" value="KAK3877572.1"/>
    <property type="molecule type" value="Genomic_DNA"/>
</dbReference>
<evidence type="ECO:0000313" key="2">
    <source>
        <dbReference type="EMBL" id="KAK3877572.1"/>
    </source>
</evidence>
<accession>A0AAE1FNN8</accession>
<feature type="region of interest" description="Disordered" evidence="1">
    <location>
        <begin position="1"/>
        <end position="112"/>
    </location>
</feature>
<dbReference type="Proteomes" id="UP001286313">
    <property type="component" value="Unassembled WGS sequence"/>
</dbReference>
<protein>
    <submittedName>
        <fullName evidence="2">Uncharacterized protein</fullName>
    </submittedName>
</protein>
<feature type="compositionally biased region" description="Polar residues" evidence="1">
    <location>
        <begin position="18"/>
        <end position="39"/>
    </location>
</feature>
<sequence length="136" mass="16070">MRKSESGCKLGQGHEKVTLQSPGHNHQVTHHTPNASNFSHCIRKQGSEERGGEERRGEERRGEERRGEERKGEERRGEDRRGEDRRKEERRGEKRIGEKRRGEERRGDKRRSLWVRSEALQIYIPLHPGLYKRVVL</sequence>
<comment type="caution">
    <text evidence="2">The sequence shown here is derived from an EMBL/GenBank/DDBJ whole genome shotgun (WGS) entry which is preliminary data.</text>
</comment>
<proteinExistence type="predicted"/>
<gene>
    <name evidence="2" type="ORF">Pcinc_017719</name>
</gene>
<organism evidence="2 3">
    <name type="scientific">Petrolisthes cinctipes</name>
    <name type="common">Flat porcelain crab</name>
    <dbReference type="NCBI Taxonomy" id="88211"/>
    <lineage>
        <taxon>Eukaryota</taxon>
        <taxon>Metazoa</taxon>
        <taxon>Ecdysozoa</taxon>
        <taxon>Arthropoda</taxon>
        <taxon>Crustacea</taxon>
        <taxon>Multicrustacea</taxon>
        <taxon>Malacostraca</taxon>
        <taxon>Eumalacostraca</taxon>
        <taxon>Eucarida</taxon>
        <taxon>Decapoda</taxon>
        <taxon>Pleocyemata</taxon>
        <taxon>Anomura</taxon>
        <taxon>Galatheoidea</taxon>
        <taxon>Porcellanidae</taxon>
        <taxon>Petrolisthes</taxon>
    </lineage>
</organism>
<feature type="compositionally biased region" description="Basic and acidic residues" evidence="1">
    <location>
        <begin position="45"/>
        <end position="111"/>
    </location>
</feature>
<evidence type="ECO:0000256" key="1">
    <source>
        <dbReference type="SAM" id="MobiDB-lite"/>
    </source>
</evidence>
<keyword evidence="3" id="KW-1185">Reference proteome</keyword>
<evidence type="ECO:0000313" key="3">
    <source>
        <dbReference type="Proteomes" id="UP001286313"/>
    </source>
</evidence>